<proteinExistence type="predicted"/>
<dbReference type="InterPro" id="IPR032675">
    <property type="entry name" value="LRR_dom_sf"/>
</dbReference>
<reference evidence="2" key="1">
    <citation type="submission" date="2016-11" db="EMBL/GenBank/DDBJ databases">
        <authorList>
            <person name="Varghese N."/>
            <person name="Submissions S."/>
        </authorList>
    </citation>
    <scope>NUCLEOTIDE SEQUENCE [LARGE SCALE GENOMIC DNA]</scope>
    <source>
        <strain evidence="2">DSM 3071</strain>
    </source>
</reference>
<dbReference type="InterPro" id="IPR053139">
    <property type="entry name" value="Surface_bspA-like"/>
</dbReference>
<keyword evidence="2" id="KW-1185">Reference proteome</keyword>
<accession>A0A1M6FTM7</accession>
<dbReference type="PANTHER" id="PTHR45661:SF3">
    <property type="entry name" value="IG-LIKE DOMAIN-CONTAINING PROTEIN"/>
    <property type="match status" value="1"/>
</dbReference>
<dbReference type="PANTHER" id="PTHR45661">
    <property type="entry name" value="SURFACE ANTIGEN"/>
    <property type="match status" value="1"/>
</dbReference>
<protein>
    <submittedName>
        <fullName evidence="1">Leucine rich repeat-containing protein</fullName>
    </submittedName>
</protein>
<evidence type="ECO:0000313" key="1">
    <source>
        <dbReference type="EMBL" id="SHJ01064.1"/>
    </source>
</evidence>
<organism evidence="1 2">
    <name type="scientific">Butyrivibrio fibrisolvens DSM 3071</name>
    <dbReference type="NCBI Taxonomy" id="1121131"/>
    <lineage>
        <taxon>Bacteria</taxon>
        <taxon>Bacillati</taxon>
        <taxon>Bacillota</taxon>
        <taxon>Clostridia</taxon>
        <taxon>Lachnospirales</taxon>
        <taxon>Lachnospiraceae</taxon>
        <taxon>Butyrivibrio</taxon>
    </lineage>
</organism>
<dbReference type="SUPFAM" id="SSF52058">
    <property type="entry name" value="L domain-like"/>
    <property type="match status" value="1"/>
</dbReference>
<dbReference type="Pfam" id="PF13306">
    <property type="entry name" value="LRR_5"/>
    <property type="match status" value="2"/>
</dbReference>
<evidence type="ECO:0000313" key="2">
    <source>
        <dbReference type="Proteomes" id="UP000184278"/>
    </source>
</evidence>
<dbReference type="AlphaFoldDB" id="A0A1M6FTM7"/>
<dbReference type="Proteomes" id="UP000184278">
    <property type="component" value="Unassembled WGS sequence"/>
</dbReference>
<dbReference type="InterPro" id="IPR026906">
    <property type="entry name" value="LRR_5"/>
</dbReference>
<gene>
    <name evidence="1" type="ORF">SAMN02745229_03968</name>
</gene>
<dbReference type="EMBL" id="FQXK01000055">
    <property type="protein sequence ID" value="SHJ01064.1"/>
    <property type="molecule type" value="Genomic_DNA"/>
</dbReference>
<name>A0A1M6FTM7_BUTFI</name>
<dbReference type="Gene3D" id="3.80.10.10">
    <property type="entry name" value="Ribonuclease Inhibitor"/>
    <property type="match status" value="2"/>
</dbReference>
<dbReference type="RefSeq" id="WP_167562766.1">
    <property type="nucleotide sequence ID" value="NZ_FQXK01000055.1"/>
</dbReference>
<dbReference type="STRING" id="1121131.SAMN02745229_03968"/>
<sequence length="390" mass="43838">MKYKMIIIVALACTILGVIYFGRNIKELNGIDFTYEFNDNGVTVTQYKGSDKDIKIPSFFWFWKVTKISNIGYPDAESVYIPDTVTYVEKDLFKDYVNLTSVRLSENCTIVSDGMFDNCNKLVSINIPDNVTYIGAYAFRDCTSLKTVKFSDQIWFINKYAFMNCTSLDNVVLPNGLEDTGFCIFEGCTGLRSVTLSESCSVIRSSIFLNCSSLESLYIPDCVTTMAYLDAFKGCTSLKSIKGGKNLCGSDWGYAEEYFADEPWYQEEFAMFGDYTLARYNGNEKEVVIPDGVKIIWPTAFDGLDIDKVVIPDSVEVIFGIWENQEEIELQFSDLGSVSIKNGDLDGAKALVRRGSSLDEYATQEAAPENNVYGKSVFLGFKYFDDLVVK</sequence>